<dbReference type="RefSeq" id="WP_057737241.1">
    <property type="nucleotide sequence ID" value="NZ_CP018867.1"/>
</dbReference>
<organism evidence="1 2">
    <name type="scientific">Companilactobacillus alimentarius DSM 20249</name>
    <dbReference type="NCBI Taxonomy" id="1423720"/>
    <lineage>
        <taxon>Bacteria</taxon>
        <taxon>Bacillati</taxon>
        <taxon>Bacillota</taxon>
        <taxon>Bacilli</taxon>
        <taxon>Lactobacillales</taxon>
        <taxon>Lactobacillaceae</taxon>
        <taxon>Companilactobacillus</taxon>
    </lineage>
</organism>
<reference evidence="1 2" key="1">
    <citation type="submission" date="2016-12" db="EMBL/GenBank/DDBJ databases">
        <title>The whole genome sequencing and assembly of Lactobacillus alimentarius DSM 20249T strain.</title>
        <authorList>
            <person name="Lee Y.-J."/>
            <person name="Yi H."/>
            <person name="Bahn Y.-S."/>
            <person name="Kim J.F."/>
            <person name="Lee D.-W."/>
        </authorList>
    </citation>
    <scope>NUCLEOTIDE SEQUENCE [LARGE SCALE GENOMIC DNA]</scope>
    <source>
        <strain evidence="1 2">DSM 20249</strain>
    </source>
</reference>
<dbReference type="AlphaFoldDB" id="A0A2K9HHM8"/>
<name>A0A2K9HHM8_9LACO</name>
<gene>
    <name evidence="1" type="ORF">LA20249_07550</name>
</gene>
<evidence type="ECO:0008006" key="3">
    <source>
        <dbReference type="Google" id="ProtNLM"/>
    </source>
</evidence>
<protein>
    <recommendedName>
        <fullName evidence="3">Bacterial Pleckstrin homology domain-containing protein</fullName>
    </recommendedName>
</protein>
<proteinExistence type="predicted"/>
<dbReference type="KEGG" id="lali:LA20249_07550"/>
<evidence type="ECO:0000313" key="2">
    <source>
        <dbReference type="Proteomes" id="UP000234653"/>
    </source>
</evidence>
<dbReference type="Proteomes" id="UP000234653">
    <property type="component" value="Chromosome"/>
</dbReference>
<sequence length="98" mass="11494">MKNMFSYIEIINNKSEAVFNYVNFEITKNILSIKPVKGLLSATTIKIPLKEITDIHDGNYYGWNRIQFTYNDKKYIFIYSGYGEFDYLKENLLASIMA</sequence>
<keyword evidence="2" id="KW-1185">Reference proteome</keyword>
<dbReference type="EMBL" id="CP018867">
    <property type="protein sequence ID" value="AUI72039.1"/>
    <property type="molecule type" value="Genomic_DNA"/>
</dbReference>
<evidence type="ECO:0000313" key="1">
    <source>
        <dbReference type="EMBL" id="AUI72039.1"/>
    </source>
</evidence>
<accession>A0A2K9HHM8</accession>
<dbReference type="OrthoDB" id="2307153at2"/>